<dbReference type="InterPro" id="IPR033738">
    <property type="entry name" value="AsnB_N"/>
</dbReference>
<dbReference type="Gene3D" id="3.60.20.10">
    <property type="entry name" value="Glutamine Phosphoribosylpyrophosphate, subunit 1, domain 1"/>
    <property type="match status" value="1"/>
</dbReference>
<dbReference type="InterPro" id="IPR006426">
    <property type="entry name" value="Asn_synth_AEB"/>
</dbReference>
<keyword evidence="4" id="KW-0547">Nucleotide-binding</keyword>
<evidence type="ECO:0000256" key="3">
    <source>
        <dbReference type="ARBA" id="ARBA00012737"/>
    </source>
</evidence>
<dbReference type="CDD" id="cd00712">
    <property type="entry name" value="AsnB"/>
    <property type="match status" value="1"/>
</dbReference>
<dbReference type="Gene3D" id="3.40.50.620">
    <property type="entry name" value="HUPs"/>
    <property type="match status" value="2"/>
</dbReference>
<evidence type="ECO:0000313" key="9">
    <source>
        <dbReference type="EMBL" id="MET1256759.1"/>
    </source>
</evidence>
<dbReference type="Proteomes" id="UP001548189">
    <property type="component" value="Unassembled WGS sequence"/>
</dbReference>
<comment type="similarity">
    <text evidence="2">Belongs to the asparagine synthetase family.</text>
</comment>
<dbReference type="InterPro" id="IPR051786">
    <property type="entry name" value="ASN_synthetase/amidase"/>
</dbReference>
<dbReference type="InterPro" id="IPR017932">
    <property type="entry name" value="GATase_2_dom"/>
</dbReference>
<evidence type="ECO:0000256" key="1">
    <source>
        <dbReference type="ARBA" id="ARBA00005187"/>
    </source>
</evidence>
<accession>A0ABV2BXY1</accession>
<dbReference type="RefSeq" id="WP_353897341.1">
    <property type="nucleotide sequence ID" value="NZ_JBEVCJ010000026.1"/>
</dbReference>
<dbReference type="EC" id="6.3.5.4" evidence="3"/>
<evidence type="ECO:0000256" key="2">
    <source>
        <dbReference type="ARBA" id="ARBA00005752"/>
    </source>
</evidence>
<evidence type="ECO:0000313" key="10">
    <source>
        <dbReference type="Proteomes" id="UP001548189"/>
    </source>
</evidence>
<dbReference type="GO" id="GO:0004066">
    <property type="term" value="F:asparagine synthase (glutamine-hydrolyzing) activity"/>
    <property type="evidence" value="ECO:0007669"/>
    <property type="project" value="UniProtKB-EC"/>
</dbReference>
<dbReference type="CDD" id="cd01991">
    <property type="entry name" value="Asn_synthase_B_C"/>
    <property type="match status" value="1"/>
</dbReference>
<name>A0ABV2BXY1_9GAMM</name>
<gene>
    <name evidence="9" type="primary">asnB</name>
    <name evidence="9" type="ORF">ABVT43_16575</name>
</gene>
<dbReference type="PANTHER" id="PTHR43284">
    <property type="entry name" value="ASPARAGINE SYNTHETASE (GLUTAMINE-HYDROLYZING)"/>
    <property type="match status" value="1"/>
</dbReference>
<feature type="domain" description="Glutamine amidotransferase type-2" evidence="8">
    <location>
        <begin position="2"/>
        <end position="213"/>
    </location>
</feature>
<evidence type="ECO:0000256" key="6">
    <source>
        <dbReference type="ARBA" id="ARBA00022962"/>
    </source>
</evidence>
<dbReference type="EMBL" id="JBEVCJ010000026">
    <property type="protein sequence ID" value="MET1256759.1"/>
    <property type="molecule type" value="Genomic_DNA"/>
</dbReference>
<sequence length="618" mass="69888">MCGIAGAVTFNGDGFPSPEVADQMCKVIEHRGPDHQGKYYSQPAFLGMRRLSIIDLSTGEQPIHNEDGSIQLVFNGEIYNYKALREELSAKGYQFYTSGDTETILRCYQEYGEDCFKHLRGMFGIAIWDSNLQKLILGRDPLGKKPLFYSHTDGTVYFGSELKSLLVNKNISRNIEHLSVYEYLLYGYVPTPRSIFSDVNKLPPGHYLTFQNGKVDVKQYWKLDYSQKLNLSDAALKEKVFETLDESVALRLSSDVPFGAFLSGGLDSSVVVALMAKHLEQPVKTFSIGFKENQFNELGDARLIAEHVGSEHHEFIVEANAVDMLERLIWHFDEPFADSSAIPTYLVSEMAAKHVKMVLSGDGGDEAFGGYERYFKYLSLHDMNRYSLGLASPAAKVAGHLLGDKGKRLQWVSKRLAQKYPENYLSGVGLATPEFANQMLTQSIDSNVGYGRVAQLFNQYQYPEMLDRIKAGDIGSYLLDDVLVKVDRMSMACSLEVRSPLLDVRLIELSAQLPLSMNVKQNKGKQVLRQIAEDLLPLESLNKKKQGFAIPLAEWFRTSLKDMMLDLCRSSSFINRGIFDAQFIEDLTIRHVKGEHDYSENLWQVLCYELWARKFLDS</sequence>
<proteinExistence type="inferred from homology"/>
<keyword evidence="6" id="KW-0315">Glutamine amidotransferase</keyword>
<keyword evidence="9" id="KW-0436">Ligase</keyword>
<evidence type="ECO:0000256" key="4">
    <source>
        <dbReference type="ARBA" id="ARBA00022741"/>
    </source>
</evidence>
<dbReference type="InterPro" id="IPR029055">
    <property type="entry name" value="Ntn_hydrolases_N"/>
</dbReference>
<dbReference type="SUPFAM" id="SSF52402">
    <property type="entry name" value="Adenine nucleotide alpha hydrolases-like"/>
    <property type="match status" value="1"/>
</dbReference>
<dbReference type="InterPro" id="IPR014729">
    <property type="entry name" value="Rossmann-like_a/b/a_fold"/>
</dbReference>
<dbReference type="PIRSF" id="PIRSF001589">
    <property type="entry name" value="Asn_synthetase_glu-h"/>
    <property type="match status" value="1"/>
</dbReference>
<protein>
    <recommendedName>
        <fullName evidence="3">asparagine synthase (glutamine-hydrolyzing)</fullName>
        <ecNumber evidence="3">6.3.5.4</ecNumber>
    </recommendedName>
</protein>
<keyword evidence="10" id="KW-1185">Reference proteome</keyword>
<dbReference type="InterPro" id="IPR001962">
    <property type="entry name" value="Asn_synthase"/>
</dbReference>
<dbReference type="Pfam" id="PF00733">
    <property type="entry name" value="Asn_synthase"/>
    <property type="match status" value="1"/>
</dbReference>
<reference evidence="9 10" key="1">
    <citation type="submission" date="2024-06" db="EMBL/GenBank/DDBJ databases">
        <authorList>
            <person name="Li F."/>
        </authorList>
    </citation>
    <scope>NUCLEOTIDE SEQUENCE [LARGE SCALE GENOMIC DNA]</scope>
    <source>
        <strain evidence="9 10">GXAS 311</strain>
    </source>
</reference>
<organism evidence="9 10">
    <name type="scientific">Aliikangiella maris</name>
    <dbReference type="NCBI Taxonomy" id="3162458"/>
    <lineage>
        <taxon>Bacteria</taxon>
        <taxon>Pseudomonadati</taxon>
        <taxon>Pseudomonadota</taxon>
        <taxon>Gammaproteobacteria</taxon>
        <taxon>Oceanospirillales</taxon>
        <taxon>Pleioneaceae</taxon>
        <taxon>Aliikangiella</taxon>
    </lineage>
</organism>
<evidence type="ECO:0000259" key="8">
    <source>
        <dbReference type="PROSITE" id="PS51278"/>
    </source>
</evidence>
<evidence type="ECO:0000256" key="7">
    <source>
        <dbReference type="ARBA" id="ARBA00048741"/>
    </source>
</evidence>
<comment type="catalytic activity">
    <reaction evidence="7">
        <text>L-aspartate + L-glutamine + ATP + H2O = L-asparagine + L-glutamate + AMP + diphosphate + H(+)</text>
        <dbReference type="Rhea" id="RHEA:12228"/>
        <dbReference type="ChEBI" id="CHEBI:15377"/>
        <dbReference type="ChEBI" id="CHEBI:15378"/>
        <dbReference type="ChEBI" id="CHEBI:29985"/>
        <dbReference type="ChEBI" id="CHEBI:29991"/>
        <dbReference type="ChEBI" id="CHEBI:30616"/>
        <dbReference type="ChEBI" id="CHEBI:33019"/>
        <dbReference type="ChEBI" id="CHEBI:58048"/>
        <dbReference type="ChEBI" id="CHEBI:58359"/>
        <dbReference type="ChEBI" id="CHEBI:456215"/>
        <dbReference type="EC" id="6.3.5.4"/>
    </reaction>
</comment>
<dbReference type="SUPFAM" id="SSF56235">
    <property type="entry name" value="N-terminal nucleophile aminohydrolases (Ntn hydrolases)"/>
    <property type="match status" value="1"/>
</dbReference>
<comment type="caution">
    <text evidence="9">The sequence shown here is derived from an EMBL/GenBank/DDBJ whole genome shotgun (WGS) entry which is preliminary data.</text>
</comment>
<dbReference type="NCBIfam" id="TIGR01536">
    <property type="entry name" value="asn_synth_AEB"/>
    <property type="match status" value="1"/>
</dbReference>
<comment type="pathway">
    <text evidence="1">Amino-acid biosynthesis; L-asparagine biosynthesis; L-asparagine from L-aspartate (L-Gln route): step 1/1.</text>
</comment>
<dbReference type="Pfam" id="PF13537">
    <property type="entry name" value="GATase_7"/>
    <property type="match status" value="1"/>
</dbReference>
<dbReference type="PANTHER" id="PTHR43284:SF1">
    <property type="entry name" value="ASPARAGINE SYNTHETASE"/>
    <property type="match status" value="1"/>
</dbReference>
<evidence type="ECO:0000256" key="5">
    <source>
        <dbReference type="ARBA" id="ARBA00022840"/>
    </source>
</evidence>
<keyword evidence="5" id="KW-0067">ATP-binding</keyword>
<dbReference type="PROSITE" id="PS51278">
    <property type="entry name" value="GATASE_TYPE_2"/>
    <property type="match status" value="1"/>
</dbReference>